<gene>
    <name evidence="1" type="ORF">BJ322DRAFT_975944</name>
</gene>
<sequence>LKTIILMKNGGLLLELDSTETADWLRHPNTRESFLTGLGSGANIKDRTYQVIVQFVPIQFDPEIQENLRNYEIFNGLEENSVLKAEWIKPPGSRTATQKVATLKVYHRDAESANKIL</sequence>
<evidence type="ECO:0000313" key="1">
    <source>
        <dbReference type="EMBL" id="KAF9778180.1"/>
    </source>
</evidence>
<dbReference type="Proteomes" id="UP000736335">
    <property type="component" value="Unassembled WGS sequence"/>
</dbReference>
<proteinExistence type="predicted"/>
<protein>
    <submittedName>
        <fullName evidence="1">Uncharacterized protein</fullName>
    </submittedName>
</protein>
<dbReference type="OrthoDB" id="2800503at2759"/>
<name>A0A9P6H353_9AGAM</name>
<reference evidence="1" key="2">
    <citation type="submission" date="2020-11" db="EMBL/GenBank/DDBJ databases">
        <authorList>
            <consortium name="DOE Joint Genome Institute"/>
            <person name="Kuo A."/>
            <person name="Miyauchi S."/>
            <person name="Kiss E."/>
            <person name="Drula E."/>
            <person name="Kohler A."/>
            <person name="Sanchez-Garcia M."/>
            <person name="Andreopoulos B."/>
            <person name="Barry K.W."/>
            <person name="Bonito G."/>
            <person name="Buee M."/>
            <person name="Carver A."/>
            <person name="Chen C."/>
            <person name="Cichocki N."/>
            <person name="Clum A."/>
            <person name="Culley D."/>
            <person name="Crous P.W."/>
            <person name="Fauchery L."/>
            <person name="Girlanda M."/>
            <person name="Hayes R."/>
            <person name="Keri Z."/>
            <person name="Labutti K."/>
            <person name="Lipzen A."/>
            <person name="Lombard V."/>
            <person name="Magnuson J."/>
            <person name="Maillard F."/>
            <person name="Morin E."/>
            <person name="Murat C."/>
            <person name="Nolan M."/>
            <person name="Ohm R."/>
            <person name="Pangilinan J."/>
            <person name="Pereira M."/>
            <person name="Perotto S."/>
            <person name="Peter M."/>
            <person name="Riley R."/>
            <person name="Sitrit Y."/>
            <person name="Stielow B."/>
            <person name="Szollosi G."/>
            <person name="Zifcakova L."/>
            <person name="Stursova M."/>
            <person name="Spatafora J.W."/>
            <person name="Tedersoo L."/>
            <person name="Vaario L.-M."/>
            <person name="Yamada A."/>
            <person name="Yan M."/>
            <person name="Wang P."/>
            <person name="Xu J."/>
            <person name="Bruns T."/>
            <person name="Baldrian P."/>
            <person name="Vilgalys R."/>
            <person name="Henrissat B."/>
            <person name="Grigoriev I.V."/>
            <person name="Hibbett D."/>
            <person name="Nagy L.G."/>
            <person name="Martin F.M."/>
        </authorList>
    </citation>
    <scope>NUCLEOTIDE SEQUENCE</scope>
    <source>
        <strain evidence="1">UH-Tt-Lm1</strain>
    </source>
</reference>
<dbReference type="AlphaFoldDB" id="A0A9P6H353"/>
<accession>A0A9P6H353</accession>
<reference evidence="1" key="1">
    <citation type="journal article" date="2020" name="Nat. Commun.">
        <title>Large-scale genome sequencing of mycorrhizal fungi provides insights into the early evolution of symbiotic traits.</title>
        <authorList>
            <person name="Miyauchi S."/>
            <person name="Kiss E."/>
            <person name="Kuo A."/>
            <person name="Drula E."/>
            <person name="Kohler A."/>
            <person name="Sanchez-Garcia M."/>
            <person name="Morin E."/>
            <person name="Andreopoulos B."/>
            <person name="Barry K.W."/>
            <person name="Bonito G."/>
            <person name="Buee M."/>
            <person name="Carver A."/>
            <person name="Chen C."/>
            <person name="Cichocki N."/>
            <person name="Clum A."/>
            <person name="Culley D."/>
            <person name="Crous P.W."/>
            <person name="Fauchery L."/>
            <person name="Girlanda M."/>
            <person name="Hayes R.D."/>
            <person name="Keri Z."/>
            <person name="LaButti K."/>
            <person name="Lipzen A."/>
            <person name="Lombard V."/>
            <person name="Magnuson J."/>
            <person name="Maillard F."/>
            <person name="Murat C."/>
            <person name="Nolan M."/>
            <person name="Ohm R.A."/>
            <person name="Pangilinan J."/>
            <person name="Pereira M.F."/>
            <person name="Perotto S."/>
            <person name="Peter M."/>
            <person name="Pfister S."/>
            <person name="Riley R."/>
            <person name="Sitrit Y."/>
            <person name="Stielow J.B."/>
            <person name="Szollosi G."/>
            <person name="Zifcakova L."/>
            <person name="Stursova M."/>
            <person name="Spatafora J.W."/>
            <person name="Tedersoo L."/>
            <person name="Vaario L.M."/>
            <person name="Yamada A."/>
            <person name="Yan M."/>
            <person name="Wang P."/>
            <person name="Xu J."/>
            <person name="Bruns T."/>
            <person name="Baldrian P."/>
            <person name="Vilgalys R."/>
            <person name="Dunand C."/>
            <person name="Henrissat B."/>
            <person name="Grigoriev I.V."/>
            <person name="Hibbett D."/>
            <person name="Nagy L.G."/>
            <person name="Martin F.M."/>
        </authorList>
    </citation>
    <scope>NUCLEOTIDE SEQUENCE</scope>
    <source>
        <strain evidence="1">UH-Tt-Lm1</strain>
    </source>
</reference>
<comment type="caution">
    <text evidence="1">The sequence shown here is derived from an EMBL/GenBank/DDBJ whole genome shotgun (WGS) entry which is preliminary data.</text>
</comment>
<keyword evidence="2" id="KW-1185">Reference proteome</keyword>
<organism evidence="1 2">
    <name type="scientific">Thelephora terrestris</name>
    <dbReference type="NCBI Taxonomy" id="56493"/>
    <lineage>
        <taxon>Eukaryota</taxon>
        <taxon>Fungi</taxon>
        <taxon>Dikarya</taxon>
        <taxon>Basidiomycota</taxon>
        <taxon>Agaricomycotina</taxon>
        <taxon>Agaricomycetes</taxon>
        <taxon>Thelephorales</taxon>
        <taxon>Thelephoraceae</taxon>
        <taxon>Thelephora</taxon>
    </lineage>
</organism>
<feature type="non-terminal residue" evidence="1">
    <location>
        <position position="117"/>
    </location>
</feature>
<feature type="non-terminal residue" evidence="1">
    <location>
        <position position="1"/>
    </location>
</feature>
<evidence type="ECO:0000313" key="2">
    <source>
        <dbReference type="Proteomes" id="UP000736335"/>
    </source>
</evidence>
<dbReference type="EMBL" id="WIUZ02000024">
    <property type="protein sequence ID" value="KAF9778180.1"/>
    <property type="molecule type" value="Genomic_DNA"/>
</dbReference>